<name>A0A857GPB6_9GAMM</name>
<evidence type="ECO:0000313" key="1">
    <source>
        <dbReference type="EMBL" id="QHD51025.1"/>
    </source>
</evidence>
<dbReference type="EMBL" id="CP024621">
    <property type="protein sequence ID" value="QHD51025.1"/>
    <property type="molecule type" value="Genomic_DNA"/>
</dbReference>
<dbReference type="Proteomes" id="UP000463949">
    <property type="component" value="Chromosome"/>
</dbReference>
<evidence type="ECO:0000313" key="2">
    <source>
        <dbReference type="Proteomes" id="UP000463949"/>
    </source>
</evidence>
<sequence length="68" mass="7613">MTSMDHETVVLELDTLIRDTQTLIDKVEQCGLDQTQADDYDQLLIILDSAVKQQRAHTLAMLNASSHA</sequence>
<dbReference type="RefSeq" id="WP_159343262.1">
    <property type="nucleotide sequence ID" value="NZ_CP024621.1"/>
</dbReference>
<protein>
    <submittedName>
        <fullName evidence="1">Uncharacterized protein</fullName>
    </submittedName>
</protein>
<dbReference type="KEGG" id="hmd:CTT34_15730"/>
<reference evidence="1 2" key="1">
    <citation type="submission" date="2017-10" db="EMBL/GenBank/DDBJ databases">
        <title>Coral associated bacteria.</title>
        <authorList>
            <person name="Wang X."/>
        </authorList>
    </citation>
    <scope>NUCLEOTIDE SEQUENCE [LARGE SCALE GENOMIC DNA]</scope>
    <source>
        <strain evidence="1 2">SCSIO 43005</strain>
    </source>
</reference>
<organism evidence="1 2">
    <name type="scientific">Vreelandella aquamarina</name>
    <dbReference type="NCBI Taxonomy" id="77097"/>
    <lineage>
        <taxon>Bacteria</taxon>
        <taxon>Pseudomonadati</taxon>
        <taxon>Pseudomonadota</taxon>
        <taxon>Gammaproteobacteria</taxon>
        <taxon>Oceanospirillales</taxon>
        <taxon>Halomonadaceae</taxon>
        <taxon>Vreelandella</taxon>
    </lineage>
</organism>
<dbReference type="OrthoDB" id="6183935at2"/>
<proteinExistence type="predicted"/>
<gene>
    <name evidence="1" type="ORF">CTT34_15730</name>
</gene>
<accession>A0A857GPB6</accession>
<dbReference type="AlphaFoldDB" id="A0A857GPB6"/>